<dbReference type="Pfam" id="PF11735">
    <property type="entry name" value="CAP59_mtransfer"/>
    <property type="match status" value="1"/>
</dbReference>
<accession>A0AAD6CY23</accession>
<dbReference type="PANTHER" id="PTHR34144:SF7">
    <property type="entry name" value="EXPORT PROTEIN (CAP59), PUTATIVE (AFU_ORTHOLOGUE AFUA_7G05020)-RELATED"/>
    <property type="match status" value="1"/>
</dbReference>
<reference evidence="3" key="2">
    <citation type="submission" date="2023-01" db="EMBL/GenBank/DDBJ databases">
        <authorList>
            <person name="Petersen C."/>
        </authorList>
    </citation>
    <scope>NUCLEOTIDE SEQUENCE</scope>
    <source>
        <strain evidence="3">IBT 35679</strain>
    </source>
</reference>
<reference evidence="3 4" key="1">
    <citation type="journal article" date="2023" name="IMA Fungus">
        <title>Comparative genomic study of the Penicillium genus elucidates a diverse pangenome and 15 lateral gene transfer events.</title>
        <authorList>
            <person name="Petersen C."/>
            <person name="Sorensen T."/>
            <person name="Nielsen M.R."/>
            <person name="Sondergaard T.E."/>
            <person name="Sorensen J.L."/>
            <person name="Fitzpatrick D.A."/>
            <person name="Frisvad J.C."/>
            <person name="Nielsen K.L."/>
        </authorList>
    </citation>
    <scope>NUCLEOTIDE SEQUENCE [LARGE SCALE GENOMIC DNA]</scope>
    <source>
        <strain evidence="3 4">IBT 35679</strain>
    </source>
</reference>
<name>A0AAD6CY23_9EURO</name>
<keyword evidence="4" id="KW-1185">Reference proteome</keyword>
<dbReference type="EMBL" id="JAQIZZ010000011">
    <property type="protein sequence ID" value="KAJ5522900.1"/>
    <property type="molecule type" value="Genomic_DNA"/>
</dbReference>
<evidence type="ECO:0000313" key="2">
    <source>
        <dbReference type="EMBL" id="KAJ5523019.1"/>
    </source>
</evidence>
<evidence type="ECO:0000313" key="4">
    <source>
        <dbReference type="Proteomes" id="UP001220324"/>
    </source>
</evidence>
<dbReference type="InterPro" id="IPR021047">
    <property type="entry name" value="Mannosyltransferase_CMT1"/>
</dbReference>
<organism evidence="3 4">
    <name type="scientific">Penicillium frequentans</name>
    <dbReference type="NCBI Taxonomy" id="3151616"/>
    <lineage>
        <taxon>Eukaryota</taxon>
        <taxon>Fungi</taxon>
        <taxon>Dikarya</taxon>
        <taxon>Ascomycota</taxon>
        <taxon>Pezizomycotina</taxon>
        <taxon>Eurotiomycetes</taxon>
        <taxon>Eurotiomycetidae</taxon>
        <taxon>Eurotiales</taxon>
        <taxon>Aspergillaceae</taxon>
        <taxon>Penicillium</taxon>
    </lineage>
</organism>
<dbReference type="EMBL" id="JAQIZZ010000010">
    <property type="protein sequence ID" value="KAJ5523019.1"/>
    <property type="molecule type" value="Genomic_DNA"/>
</dbReference>
<proteinExistence type="predicted"/>
<feature type="non-terminal residue" evidence="3">
    <location>
        <position position="1"/>
    </location>
</feature>
<gene>
    <name evidence="3" type="ORF">N7494_005473</name>
    <name evidence="2" type="ORF">N7494_013205</name>
    <name evidence="1" type="ORF">N7494_013214</name>
</gene>
<dbReference type="AlphaFoldDB" id="A0AAD6CY23"/>
<sequence>KRLAICISAHQPHTPRCPLFLENARSRLFQIFALIFILWSTTEVFSIRRRLLSADTAPRAATRHRVRVYVASIHWNDAILHLAKEVGPENMFLSVFESGSWDGTKSALRDLDRALDALGVARNITMSEKTHHDEVSALPAEHGWVDTPQGRKELRRIPYLAGLRNLSLQPLYALLAKGIAFDWIVFLNDVVFTSQDVLRLLDTKQGEYAAACSLDFSKPPSFYDTFALRDSYGQEHVMQTWPYFRSSASRNAMTDMNPVPVASCWNGIVSMPASPFYADPPLEFRGVSDSLALAHVEGSECCLIHADNPLTKEKGVYLNPQVRVGYNPTAYSPVHPANRWVPTWQIFLSLWENRIRRVVTSTSLKEWVIRRRVQNWEAQDEGNYEPGQFCLINEMQVLRDNGYIFSLRNSIGKVLRPPWSPNPSHKTIVVL</sequence>
<comment type="caution">
    <text evidence="3">The sequence shown here is derived from an EMBL/GenBank/DDBJ whole genome shotgun (WGS) entry which is preliminary data.</text>
</comment>
<evidence type="ECO:0000313" key="3">
    <source>
        <dbReference type="EMBL" id="KAJ5544194.1"/>
    </source>
</evidence>
<protein>
    <submittedName>
        <fullName evidence="3">Polysaccharide export protein (CAP59)</fullName>
    </submittedName>
</protein>
<dbReference type="PANTHER" id="PTHR34144">
    <property type="entry name" value="CHROMOSOME 8, WHOLE GENOME SHOTGUN SEQUENCE"/>
    <property type="match status" value="1"/>
</dbReference>
<dbReference type="EMBL" id="JAQIZZ010000004">
    <property type="protein sequence ID" value="KAJ5544194.1"/>
    <property type="molecule type" value="Genomic_DNA"/>
</dbReference>
<evidence type="ECO:0000313" key="1">
    <source>
        <dbReference type="EMBL" id="KAJ5522900.1"/>
    </source>
</evidence>
<dbReference type="Proteomes" id="UP001220324">
    <property type="component" value="Unassembled WGS sequence"/>
</dbReference>